<proteinExistence type="predicted"/>
<dbReference type="Pfam" id="PF00300">
    <property type="entry name" value="His_Phos_1"/>
    <property type="match status" value="1"/>
</dbReference>
<accession>A0A9D9NDN0</accession>
<comment type="caution">
    <text evidence="2">The sequence shown here is derived from an EMBL/GenBank/DDBJ whole genome shotgun (WGS) entry which is preliminary data.</text>
</comment>
<evidence type="ECO:0000313" key="3">
    <source>
        <dbReference type="Proteomes" id="UP000810292"/>
    </source>
</evidence>
<dbReference type="InterPro" id="IPR013078">
    <property type="entry name" value="His_Pase_superF_clade-1"/>
</dbReference>
<dbReference type="GO" id="GO:0016791">
    <property type="term" value="F:phosphatase activity"/>
    <property type="evidence" value="ECO:0007669"/>
    <property type="project" value="TreeGrafter"/>
</dbReference>
<sequence>MSFILTLVRHGESEANVRHMLSGWLDVNLTDKGRRELEILRNTVKYPASEIYFSSPLKRCIETSHILFPDIEPIVRDDFREINFRSMEGWILSSKEEIDTYFESWVEDEPYIDEETISDVMARGSEAILRTVRECRDKGLHSATIVMHSGIMRSSVVALFNLDKSAFLEMSVPNGLGYILEFDDDLNPQSYKKLGED</sequence>
<dbReference type="SMART" id="SM00855">
    <property type="entry name" value="PGAM"/>
    <property type="match status" value="1"/>
</dbReference>
<protein>
    <submittedName>
        <fullName evidence="2">Histidine phosphatase family protein</fullName>
    </submittedName>
</protein>
<dbReference type="InterPro" id="IPR029033">
    <property type="entry name" value="His_PPase_superfam"/>
</dbReference>
<dbReference type="InterPro" id="IPR001345">
    <property type="entry name" value="PG/BPGM_mutase_AS"/>
</dbReference>
<dbReference type="CDD" id="cd07067">
    <property type="entry name" value="HP_PGM_like"/>
    <property type="match status" value="1"/>
</dbReference>
<dbReference type="SUPFAM" id="SSF53254">
    <property type="entry name" value="Phosphoglycerate mutase-like"/>
    <property type="match status" value="1"/>
</dbReference>
<dbReference type="InterPro" id="IPR050275">
    <property type="entry name" value="PGM_Phosphatase"/>
</dbReference>
<dbReference type="Proteomes" id="UP000810292">
    <property type="component" value="Unassembled WGS sequence"/>
</dbReference>
<dbReference type="AlphaFoldDB" id="A0A9D9NDN0"/>
<dbReference type="PROSITE" id="PS00175">
    <property type="entry name" value="PG_MUTASE"/>
    <property type="match status" value="1"/>
</dbReference>
<reference evidence="2" key="2">
    <citation type="journal article" date="2021" name="PeerJ">
        <title>Extensive microbial diversity within the chicken gut microbiome revealed by metagenomics and culture.</title>
        <authorList>
            <person name="Gilroy R."/>
            <person name="Ravi A."/>
            <person name="Getino M."/>
            <person name="Pursley I."/>
            <person name="Horton D.L."/>
            <person name="Alikhan N.F."/>
            <person name="Baker D."/>
            <person name="Gharbi K."/>
            <person name="Hall N."/>
            <person name="Watson M."/>
            <person name="Adriaenssens E.M."/>
            <person name="Foster-Nyarko E."/>
            <person name="Jarju S."/>
            <person name="Secka A."/>
            <person name="Antonio M."/>
            <person name="Oren A."/>
            <person name="Chaudhuri R.R."/>
            <person name="La Ragione R."/>
            <person name="Hildebrand F."/>
            <person name="Pallen M.J."/>
        </authorList>
    </citation>
    <scope>NUCLEOTIDE SEQUENCE</scope>
    <source>
        <strain evidence="2">14700</strain>
    </source>
</reference>
<organism evidence="2 3">
    <name type="scientific">Candidatus Ornithospirochaeta stercoravium</name>
    <dbReference type="NCBI Taxonomy" id="2840897"/>
    <lineage>
        <taxon>Bacteria</taxon>
        <taxon>Pseudomonadati</taxon>
        <taxon>Spirochaetota</taxon>
        <taxon>Spirochaetia</taxon>
        <taxon>Spirochaetales</taxon>
        <taxon>Spirochaetaceae</taxon>
        <taxon>Spirochaetaceae incertae sedis</taxon>
        <taxon>Candidatus Ornithospirochaeta</taxon>
    </lineage>
</organism>
<dbReference type="PANTHER" id="PTHR48100">
    <property type="entry name" value="BROAD-SPECIFICITY PHOSPHATASE YOR283W-RELATED"/>
    <property type="match status" value="1"/>
</dbReference>
<evidence type="ECO:0000256" key="1">
    <source>
        <dbReference type="PIRSR" id="PIRSR613078-2"/>
    </source>
</evidence>
<feature type="binding site" evidence="1">
    <location>
        <begin position="9"/>
        <end position="16"/>
    </location>
    <ligand>
        <name>substrate</name>
    </ligand>
</feature>
<feature type="binding site" evidence="1">
    <location>
        <position position="59"/>
    </location>
    <ligand>
        <name>substrate</name>
    </ligand>
</feature>
<reference evidence="2" key="1">
    <citation type="submission" date="2020-10" db="EMBL/GenBank/DDBJ databases">
        <authorList>
            <person name="Gilroy R."/>
        </authorList>
    </citation>
    <scope>NUCLEOTIDE SEQUENCE</scope>
    <source>
        <strain evidence="2">14700</strain>
    </source>
</reference>
<dbReference type="Gene3D" id="3.40.50.1240">
    <property type="entry name" value="Phosphoglycerate mutase-like"/>
    <property type="match status" value="1"/>
</dbReference>
<evidence type="ECO:0000313" key="2">
    <source>
        <dbReference type="EMBL" id="MBO8469280.1"/>
    </source>
</evidence>
<name>A0A9D9NDN0_9SPIO</name>
<dbReference type="EMBL" id="JADIMF010000089">
    <property type="protein sequence ID" value="MBO8469280.1"/>
    <property type="molecule type" value="Genomic_DNA"/>
</dbReference>
<gene>
    <name evidence="2" type="ORF">IAA72_05805</name>
</gene>